<dbReference type="HOGENOM" id="CLU_020375_0_0_1"/>
<proteinExistence type="inferred from homology"/>
<keyword evidence="3" id="KW-0728">SH3 domain</keyword>
<dbReference type="AlphaFoldDB" id="S8FAU2"/>
<organism evidence="10 11">
    <name type="scientific">Fomitopsis schrenkii</name>
    <name type="common">Brown rot fungus</name>
    <dbReference type="NCBI Taxonomy" id="2126942"/>
    <lineage>
        <taxon>Eukaryota</taxon>
        <taxon>Fungi</taxon>
        <taxon>Dikarya</taxon>
        <taxon>Basidiomycota</taxon>
        <taxon>Agaricomycotina</taxon>
        <taxon>Agaricomycetes</taxon>
        <taxon>Polyporales</taxon>
        <taxon>Fomitopsis</taxon>
    </lineage>
</organism>
<dbReference type="Gene3D" id="1.25.40.10">
    <property type="entry name" value="Tetratricopeptide repeat domain"/>
    <property type="match status" value="1"/>
</dbReference>
<dbReference type="FunFam" id="1.25.40.10:FF:000017">
    <property type="entry name" value="NADPH oxidase regulator NoxR"/>
    <property type="match status" value="1"/>
</dbReference>
<dbReference type="PANTHER" id="PTHR15175">
    <property type="entry name" value="NEUTROPHIL CYTOSOLIC FACTOR 2, NEUTROPHIL NADPH OXIDASE FACTOR 2"/>
    <property type="match status" value="1"/>
</dbReference>
<dbReference type="PANTHER" id="PTHR15175:SF0">
    <property type="entry name" value="SH3 DOMAIN-CONTAINING PROTEIN C23A1.17"/>
    <property type="match status" value="1"/>
</dbReference>
<comment type="similarity">
    <text evidence="2">Belongs to the NCF2/NOXA1 family.</text>
</comment>
<name>S8FAU2_FOMSC</name>
<feature type="compositionally biased region" description="Low complexity" evidence="8">
    <location>
        <begin position="326"/>
        <end position="341"/>
    </location>
</feature>
<gene>
    <name evidence="10" type="ORF">FOMPIDRAFT_1024552</name>
</gene>
<dbReference type="EMBL" id="KE504163">
    <property type="protein sequence ID" value="EPS98710.1"/>
    <property type="molecule type" value="Genomic_DNA"/>
</dbReference>
<evidence type="ECO:0000259" key="9">
    <source>
        <dbReference type="PROSITE" id="PS51745"/>
    </source>
</evidence>
<feature type="compositionally biased region" description="Polar residues" evidence="8">
    <location>
        <begin position="292"/>
        <end position="310"/>
    </location>
</feature>
<reference evidence="10 11" key="1">
    <citation type="journal article" date="2012" name="Science">
        <title>The Paleozoic origin of enzymatic lignin decomposition reconstructed from 31 fungal genomes.</title>
        <authorList>
            <person name="Floudas D."/>
            <person name="Binder M."/>
            <person name="Riley R."/>
            <person name="Barry K."/>
            <person name="Blanchette R.A."/>
            <person name="Henrissat B."/>
            <person name="Martinez A.T."/>
            <person name="Otillar R."/>
            <person name="Spatafora J.W."/>
            <person name="Yadav J.S."/>
            <person name="Aerts A."/>
            <person name="Benoit I."/>
            <person name="Boyd A."/>
            <person name="Carlson A."/>
            <person name="Copeland A."/>
            <person name="Coutinho P.M."/>
            <person name="de Vries R.P."/>
            <person name="Ferreira P."/>
            <person name="Findley K."/>
            <person name="Foster B."/>
            <person name="Gaskell J."/>
            <person name="Glotzer D."/>
            <person name="Gorecki P."/>
            <person name="Heitman J."/>
            <person name="Hesse C."/>
            <person name="Hori C."/>
            <person name="Igarashi K."/>
            <person name="Jurgens J.A."/>
            <person name="Kallen N."/>
            <person name="Kersten P."/>
            <person name="Kohler A."/>
            <person name="Kuees U."/>
            <person name="Kumar T.K.A."/>
            <person name="Kuo A."/>
            <person name="LaButti K."/>
            <person name="Larrondo L.F."/>
            <person name="Lindquist E."/>
            <person name="Ling A."/>
            <person name="Lombard V."/>
            <person name="Lucas S."/>
            <person name="Lundell T."/>
            <person name="Martin R."/>
            <person name="McLaughlin D.J."/>
            <person name="Morgenstern I."/>
            <person name="Morin E."/>
            <person name="Murat C."/>
            <person name="Nagy L.G."/>
            <person name="Nolan M."/>
            <person name="Ohm R.A."/>
            <person name="Patyshakuliyeva A."/>
            <person name="Rokas A."/>
            <person name="Ruiz-Duenas F.J."/>
            <person name="Sabat G."/>
            <person name="Salamov A."/>
            <person name="Samejima M."/>
            <person name="Schmutz J."/>
            <person name="Slot J.C."/>
            <person name="St John F."/>
            <person name="Stenlid J."/>
            <person name="Sun H."/>
            <person name="Sun S."/>
            <person name="Syed K."/>
            <person name="Tsang A."/>
            <person name="Wiebenga A."/>
            <person name="Young D."/>
            <person name="Pisabarro A."/>
            <person name="Eastwood D.C."/>
            <person name="Martin F."/>
            <person name="Cullen D."/>
            <person name="Grigoriev I.V."/>
            <person name="Hibbett D.S."/>
        </authorList>
    </citation>
    <scope>NUCLEOTIDE SEQUENCE</scope>
    <source>
        <strain evidence="11">FP-58527</strain>
    </source>
</reference>
<dbReference type="SMART" id="SM00028">
    <property type="entry name" value="TPR"/>
    <property type="match status" value="3"/>
</dbReference>
<keyword evidence="4" id="KW-0963">Cytoplasm</keyword>
<protein>
    <recommendedName>
        <fullName evidence="9">PB1 domain-containing protein</fullName>
    </recommendedName>
</protein>
<evidence type="ECO:0000256" key="3">
    <source>
        <dbReference type="ARBA" id="ARBA00022443"/>
    </source>
</evidence>
<feature type="region of interest" description="Disordered" evidence="8">
    <location>
        <begin position="267"/>
        <end position="429"/>
    </location>
</feature>
<dbReference type="InterPro" id="IPR051864">
    <property type="entry name" value="NCF2_NOXA1"/>
</dbReference>
<dbReference type="SMART" id="SM00666">
    <property type="entry name" value="PB1"/>
    <property type="match status" value="1"/>
</dbReference>
<dbReference type="OrthoDB" id="9450131at2759"/>
<dbReference type="InterPro" id="IPR019734">
    <property type="entry name" value="TPR_rpt"/>
</dbReference>
<feature type="repeat" description="TPR" evidence="7">
    <location>
        <begin position="36"/>
        <end position="69"/>
    </location>
</feature>
<evidence type="ECO:0000256" key="4">
    <source>
        <dbReference type="ARBA" id="ARBA00022490"/>
    </source>
</evidence>
<evidence type="ECO:0000256" key="8">
    <source>
        <dbReference type="SAM" id="MobiDB-lite"/>
    </source>
</evidence>
<dbReference type="PROSITE" id="PS51745">
    <property type="entry name" value="PB1"/>
    <property type="match status" value="1"/>
</dbReference>
<dbReference type="STRING" id="743788.S8FAU2"/>
<keyword evidence="11" id="KW-1185">Reference proteome</keyword>
<dbReference type="Pfam" id="PF13181">
    <property type="entry name" value="TPR_8"/>
    <property type="match status" value="1"/>
</dbReference>
<evidence type="ECO:0000256" key="1">
    <source>
        <dbReference type="ARBA" id="ARBA00004496"/>
    </source>
</evidence>
<sequence length="527" mass="57537">MSLKAELETWAAALKAYDEEDFEKSLDLFSSIADSSKILTNMGLIYATLGEHEAAVEQFAAATQLDQYLAVGYFQSGVSNFLLGRYDFALRDFDDALLYLRGNTDINYEQLGLKFKLYSAEVLFNKGLTRIYLGQVDEGLRELQDARKEKVTQEHNVIDDAIADRGEGYTVFSIPVGVLYRPAEKKLKNAKTKDYMGKAKLVAAEDSNEAFTEFTGIARMKQSMGLTPDAVSPLTRSATVANPIPPPKTADDDFRANALQRAKTTINVSVASRAGPASAPPDRPANAFVPTPRSNTPPNNMSLGRANTTAGRAGLGPTRGLSIRKPGAQSPGPASAPAQPGVRTTEIYDSYLDGYADEPLPPVPEGRQTPRRAATMGGGGGRGRAQAPTSMYSSASSAGGMGVRRRPTRRPTMAKRQVSTYEEEEGYESGEWDEGPMELVKIRVKLHYQEDVRGMAFGPEMPWDEFLERVTSKFGRALDGLGMKFKDEDGGKVSLRDEMDFELAVETARESAKGKAEGKLEIWCTDE</sequence>
<evidence type="ECO:0000313" key="11">
    <source>
        <dbReference type="Proteomes" id="UP000015241"/>
    </source>
</evidence>
<dbReference type="InterPro" id="IPR053793">
    <property type="entry name" value="PB1-like"/>
</dbReference>
<keyword evidence="5" id="KW-0677">Repeat</keyword>
<comment type="subcellular location">
    <subcellularLocation>
        <location evidence="1">Cytoplasm</location>
    </subcellularLocation>
</comment>
<dbReference type="InterPro" id="IPR011990">
    <property type="entry name" value="TPR-like_helical_dom_sf"/>
</dbReference>
<evidence type="ECO:0000256" key="6">
    <source>
        <dbReference type="ARBA" id="ARBA00022803"/>
    </source>
</evidence>
<feature type="compositionally biased region" description="Basic residues" evidence="8">
    <location>
        <begin position="403"/>
        <end position="413"/>
    </location>
</feature>
<evidence type="ECO:0000313" key="10">
    <source>
        <dbReference type="EMBL" id="EPS98710.1"/>
    </source>
</evidence>
<dbReference type="Gene3D" id="3.10.20.90">
    <property type="entry name" value="Phosphatidylinositol 3-kinase Catalytic Subunit, Chain A, domain 1"/>
    <property type="match status" value="1"/>
</dbReference>
<dbReference type="GO" id="GO:0005737">
    <property type="term" value="C:cytoplasm"/>
    <property type="evidence" value="ECO:0007669"/>
    <property type="project" value="UniProtKB-SubCell"/>
</dbReference>
<dbReference type="InParanoid" id="S8FAU2"/>
<feature type="compositionally biased region" description="Low complexity" evidence="8">
    <location>
        <begin position="384"/>
        <end position="398"/>
    </location>
</feature>
<evidence type="ECO:0000256" key="5">
    <source>
        <dbReference type="ARBA" id="ARBA00022737"/>
    </source>
</evidence>
<dbReference type="SUPFAM" id="SSF54277">
    <property type="entry name" value="CAD &amp; PB1 domains"/>
    <property type="match status" value="1"/>
</dbReference>
<dbReference type="InterPro" id="IPR000270">
    <property type="entry name" value="PB1_dom"/>
</dbReference>
<dbReference type="Proteomes" id="UP000015241">
    <property type="component" value="Unassembled WGS sequence"/>
</dbReference>
<dbReference type="PROSITE" id="PS50005">
    <property type="entry name" value="TPR"/>
    <property type="match status" value="1"/>
</dbReference>
<accession>S8FAU2</accession>
<dbReference type="eggNOG" id="KOG4225">
    <property type="taxonomic scope" value="Eukaryota"/>
</dbReference>
<evidence type="ECO:0000256" key="7">
    <source>
        <dbReference type="PROSITE-ProRule" id="PRU00339"/>
    </source>
</evidence>
<evidence type="ECO:0000256" key="2">
    <source>
        <dbReference type="ARBA" id="ARBA00008051"/>
    </source>
</evidence>
<dbReference type="Pfam" id="PF00564">
    <property type="entry name" value="PB1"/>
    <property type="match status" value="1"/>
</dbReference>
<feature type="domain" description="PB1" evidence="9">
    <location>
        <begin position="441"/>
        <end position="527"/>
    </location>
</feature>
<keyword evidence="6 7" id="KW-0802">TPR repeat</keyword>
<dbReference type="SUPFAM" id="SSF48452">
    <property type="entry name" value="TPR-like"/>
    <property type="match status" value="1"/>
</dbReference>